<dbReference type="Pfam" id="PF12697">
    <property type="entry name" value="Abhydrolase_6"/>
    <property type="match status" value="1"/>
</dbReference>
<dbReference type="InterPro" id="IPR050471">
    <property type="entry name" value="AB_hydrolase"/>
</dbReference>
<organism evidence="2 3">
    <name type="scientific">Streptomyces thermolilacinus SPC6</name>
    <dbReference type="NCBI Taxonomy" id="1306406"/>
    <lineage>
        <taxon>Bacteria</taxon>
        <taxon>Bacillati</taxon>
        <taxon>Actinomycetota</taxon>
        <taxon>Actinomycetes</taxon>
        <taxon>Kitasatosporales</taxon>
        <taxon>Streptomycetaceae</taxon>
        <taxon>Streptomyces</taxon>
    </lineage>
</organism>
<dbReference type="EMBL" id="ASHX02000001">
    <property type="protein sequence ID" value="OEJ93872.1"/>
    <property type="molecule type" value="Genomic_DNA"/>
</dbReference>
<protein>
    <recommendedName>
        <fullName evidence="1">AB hydrolase-1 domain-containing protein</fullName>
    </recommendedName>
</protein>
<dbReference type="STRING" id="1306406.J116_004700"/>
<reference evidence="2 3" key="1">
    <citation type="journal article" date="2013" name="Genome Announc.">
        <title>Genome Sequence of Streptomyces violaceusniger Strain SPC6, a Halotolerant Streptomycete That Exhibits Rapid Growth and Development.</title>
        <authorList>
            <person name="Chen X."/>
            <person name="Zhang B."/>
            <person name="Zhang W."/>
            <person name="Wu X."/>
            <person name="Zhang M."/>
            <person name="Chen T."/>
            <person name="Liu G."/>
            <person name="Dyson P."/>
        </authorList>
    </citation>
    <scope>NUCLEOTIDE SEQUENCE [LARGE SCALE GENOMIC DNA]</scope>
    <source>
        <strain evidence="2 3">SPC6</strain>
    </source>
</reference>
<dbReference type="Gene3D" id="3.40.50.1820">
    <property type="entry name" value="alpha/beta hydrolase"/>
    <property type="match status" value="1"/>
</dbReference>
<dbReference type="OrthoDB" id="3866834at2"/>
<evidence type="ECO:0000313" key="2">
    <source>
        <dbReference type="EMBL" id="OEJ93872.1"/>
    </source>
</evidence>
<dbReference type="AlphaFoldDB" id="A0A1D3DNH6"/>
<accession>A0A1D3DNH6</accession>
<dbReference type="PANTHER" id="PTHR43433">
    <property type="entry name" value="HYDROLASE, ALPHA/BETA FOLD FAMILY PROTEIN"/>
    <property type="match status" value="1"/>
</dbReference>
<dbReference type="GO" id="GO:0003824">
    <property type="term" value="F:catalytic activity"/>
    <property type="evidence" value="ECO:0007669"/>
    <property type="project" value="UniProtKB-ARBA"/>
</dbReference>
<dbReference type="PANTHER" id="PTHR43433:SF5">
    <property type="entry name" value="AB HYDROLASE-1 DOMAIN-CONTAINING PROTEIN"/>
    <property type="match status" value="1"/>
</dbReference>
<dbReference type="Proteomes" id="UP000095329">
    <property type="component" value="Unassembled WGS sequence"/>
</dbReference>
<dbReference type="InterPro" id="IPR000073">
    <property type="entry name" value="AB_hydrolase_1"/>
</dbReference>
<comment type="caution">
    <text evidence="2">The sequence shown here is derived from an EMBL/GenBank/DDBJ whole genome shotgun (WGS) entry which is preliminary data.</text>
</comment>
<gene>
    <name evidence="2" type="ORF">J116_004700</name>
</gene>
<feature type="domain" description="AB hydrolase-1" evidence="1">
    <location>
        <begin position="27"/>
        <end position="255"/>
    </location>
</feature>
<name>A0A1D3DNH6_9ACTN</name>
<sequence length="263" mass="28267">MASPAVKHVDVDGIPVGYFVEGEGPDIVLVHGVNGNPETAFSRLLETLTKNHTVIVPGHSGSSITPLPEGELDIDLLVSQVLGVMRAAARGPVDIIGFSSGAAVAAATAAIEPEAVRRLIVGGAFANHTHPWLRLLTKTWLRLADSDTGTFADFGLLNAFSDGYLDSLQAHERLALRAGLSPSPGMIAMLKFILELDISDHLPRITAPALVIGAKQDHLVPIRYARQFQEAIPDSELVEIDSGHVMARERPEELLRIIEEFLT</sequence>
<keyword evidence="3" id="KW-1185">Reference proteome</keyword>
<dbReference type="eggNOG" id="COG2267">
    <property type="taxonomic scope" value="Bacteria"/>
</dbReference>
<dbReference type="SUPFAM" id="SSF53474">
    <property type="entry name" value="alpha/beta-Hydrolases"/>
    <property type="match status" value="1"/>
</dbReference>
<proteinExistence type="predicted"/>
<dbReference type="InterPro" id="IPR029058">
    <property type="entry name" value="AB_hydrolase_fold"/>
</dbReference>
<evidence type="ECO:0000259" key="1">
    <source>
        <dbReference type="Pfam" id="PF12697"/>
    </source>
</evidence>
<evidence type="ECO:0000313" key="3">
    <source>
        <dbReference type="Proteomes" id="UP000095329"/>
    </source>
</evidence>
<dbReference type="RefSeq" id="WP_023590505.1">
    <property type="nucleotide sequence ID" value="NZ_ASHX02000001.1"/>
</dbReference>